<evidence type="ECO:0000313" key="3">
    <source>
        <dbReference type="EMBL" id="ALH95082.1"/>
    </source>
</evidence>
<proteinExistence type="predicted"/>
<keyword evidence="1" id="KW-0812">Transmembrane</keyword>
<evidence type="ECO:0000256" key="1">
    <source>
        <dbReference type="SAM" id="Phobius"/>
    </source>
</evidence>
<sequence length="348" mass="40818">MTQTKQTKTSSKLAQFGKYFFHTLFALFVVCTSIWVCMVIWFQQPLGLIFSIFLIVVWIVLATINLGFHFTQYVFLRHLCNIIYCLAFICSLIGYFSISARQDRDWAPEVSRELSYEQHGNLVTLHNVRNFNWRSENDYDEKWENRTVDLSKISGINVITSYWMGPQIAHTLVSFDFENSAPLTFSIEIRKEKGESFSALGGFFRKFELSLIAADEKDIIFTRSNIRNEEVYFFPIHMPKAEMRALFEEYLLTAKELQQTPKWYNTLTSNCTTLVFDMAQAVSHHEYPSDYRLLLSGYLPNYLYDLHAFSHAWTIEQWYQHAHVNPKTENKQLTSEQYSALIRKDLAP</sequence>
<feature type="transmembrane region" description="Helical" evidence="1">
    <location>
        <begin position="20"/>
        <end position="42"/>
    </location>
</feature>
<dbReference type="Proteomes" id="UP000064939">
    <property type="component" value="Chromosome"/>
</dbReference>
<accession>A0A0N9VY73</accession>
<keyword evidence="1" id="KW-1133">Transmembrane helix</keyword>
<organism evidence="3 4">
    <name type="scientific">Acinetobacter equi</name>
    <dbReference type="NCBI Taxonomy" id="1324350"/>
    <lineage>
        <taxon>Bacteria</taxon>
        <taxon>Pseudomonadati</taxon>
        <taxon>Pseudomonadota</taxon>
        <taxon>Gammaproteobacteria</taxon>
        <taxon>Moraxellales</taxon>
        <taxon>Moraxellaceae</taxon>
        <taxon>Acinetobacter</taxon>
    </lineage>
</organism>
<dbReference type="Pfam" id="PF13387">
    <property type="entry name" value="Lnb_N"/>
    <property type="match status" value="1"/>
</dbReference>
<name>A0A0N9VY73_9GAMM</name>
<protein>
    <recommendedName>
        <fullName evidence="2">Lnb N-terminal periplasmic domain-containing protein</fullName>
    </recommendedName>
</protein>
<dbReference type="RefSeq" id="WP_054580979.1">
    <property type="nucleotide sequence ID" value="NZ_CP012808.1"/>
</dbReference>
<evidence type="ECO:0000313" key="4">
    <source>
        <dbReference type="Proteomes" id="UP000064939"/>
    </source>
</evidence>
<gene>
    <name evidence="3" type="ORF">AOY20_05755</name>
</gene>
<dbReference type="STRING" id="1324350.AOY20_05755"/>
<keyword evidence="1" id="KW-0472">Membrane</keyword>
<keyword evidence="4" id="KW-1185">Reference proteome</keyword>
<feature type="transmembrane region" description="Helical" evidence="1">
    <location>
        <begin position="79"/>
        <end position="98"/>
    </location>
</feature>
<dbReference type="InterPro" id="IPR025178">
    <property type="entry name" value="Lnb_N"/>
</dbReference>
<feature type="transmembrane region" description="Helical" evidence="1">
    <location>
        <begin position="48"/>
        <end position="67"/>
    </location>
</feature>
<evidence type="ECO:0000259" key="2">
    <source>
        <dbReference type="Pfam" id="PF13387"/>
    </source>
</evidence>
<dbReference type="KEGG" id="aei:AOY20_05755"/>
<dbReference type="EMBL" id="CP012808">
    <property type="protein sequence ID" value="ALH95082.1"/>
    <property type="molecule type" value="Genomic_DNA"/>
</dbReference>
<dbReference type="OrthoDB" id="274718at2"/>
<feature type="domain" description="Lnb N-terminal periplasmic" evidence="2">
    <location>
        <begin position="139"/>
        <end position="297"/>
    </location>
</feature>
<reference evidence="3 4" key="1">
    <citation type="journal article" date="2015" name="Int. J. Syst. Evol. Microbiol.">
        <title>Acinetobacter equi sp. nov. isolated from horse faeces.</title>
        <authorList>
            <person name="Poppel M.T."/>
            <person name="Skiebe E."/>
            <person name="Laue M."/>
            <person name="Bergmann H."/>
            <person name="Ebersberger I."/>
            <person name="Garn T."/>
            <person name="Fruth A."/>
            <person name="Baumgardt S."/>
            <person name="Busse H.J."/>
            <person name="Wilharm G."/>
        </authorList>
    </citation>
    <scope>NUCLEOTIDE SEQUENCE [LARGE SCALE GENOMIC DNA]</scope>
    <source>
        <strain evidence="3 4">114</strain>
    </source>
</reference>
<dbReference type="AlphaFoldDB" id="A0A0N9VY73"/>